<evidence type="ECO:0000259" key="2">
    <source>
        <dbReference type="Pfam" id="PF03795"/>
    </source>
</evidence>
<dbReference type="InterPro" id="IPR011008">
    <property type="entry name" value="Dimeric_a/b-barrel"/>
</dbReference>
<dbReference type="EMBL" id="JBHRSD010000014">
    <property type="protein sequence ID" value="MFC3032624.1"/>
    <property type="molecule type" value="Genomic_DNA"/>
</dbReference>
<dbReference type="SUPFAM" id="SSF54909">
    <property type="entry name" value="Dimeric alpha+beta barrel"/>
    <property type="match status" value="1"/>
</dbReference>
<gene>
    <name evidence="3" type="ORF">ACFOEE_08840</name>
</gene>
<dbReference type="Gene3D" id="3.30.70.1060">
    <property type="entry name" value="Dimeric alpha+beta barrel"/>
    <property type="match status" value="1"/>
</dbReference>
<name>A0ABV7CIZ3_9GAMM</name>
<evidence type="ECO:0000256" key="1">
    <source>
        <dbReference type="ARBA" id="ARBA00007689"/>
    </source>
</evidence>
<dbReference type="Pfam" id="PF03795">
    <property type="entry name" value="YCII"/>
    <property type="match status" value="1"/>
</dbReference>
<dbReference type="Proteomes" id="UP001595453">
    <property type="component" value="Unassembled WGS sequence"/>
</dbReference>
<protein>
    <submittedName>
        <fullName evidence="3">YciI family protein</fullName>
    </submittedName>
</protein>
<feature type="domain" description="YCII-related" evidence="2">
    <location>
        <begin position="14"/>
        <end position="81"/>
    </location>
</feature>
<evidence type="ECO:0000313" key="3">
    <source>
        <dbReference type="EMBL" id="MFC3032624.1"/>
    </source>
</evidence>
<reference evidence="4" key="1">
    <citation type="journal article" date="2019" name="Int. J. Syst. Evol. Microbiol.">
        <title>The Global Catalogue of Microorganisms (GCM) 10K type strain sequencing project: providing services to taxonomists for standard genome sequencing and annotation.</title>
        <authorList>
            <consortium name="The Broad Institute Genomics Platform"/>
            <consortium name="The Broad Institute Genome Sequencing Center for Infectious Disease"/>
            <person name="Wu L."/>
            <person name="Ma J."/>
        </authorList>
    </citation>
    <scope>NUCLEOTIDE SEQUENCE [LARGE SCALE GENOMIC DNA]</scope>
    <source>
        <strain evidence="4">KCTC 42730</strain>
    </source>
</reference>
<comment type="caution">
    <text evidence="3">The sequence shown here is derived from an EMBL/GenBank/DDBJ whole genome shotgun (WGS) entry which is preliminary data.</text>
</comment>
<proteinExistence type="inferred from homology"/>
<organism evidence="3 4">
    <name type="scientific">Pseudoalteromonas fenneropenaei</name>
    <dbReference type="NCBI Taxonomy" id="1737459"/>
    <lineage>
        <taxon>Bacteria</taxon>
        <taxon>Pseudomonadati</taxon>
        <taxon>Pseudomonadota</taxon>
        <taxon>Gammaproteobacteria</taxon>
        <taxon>Alteromonadales</taxon>
        <taxon>Pseudoalteromonadaceae</taxon>
        <taxon>Pseudoalteromonas</taxon>
    </lineage>
</organism>
<sequence length="95" mass="10926">MFLVDMTFTDVSQITPELTEQHRNYLAKEYQSQNLLFGGRKEPRTGGILLSKHSNEATLKQVLDNDPFIKRGLVRYHITEFTPVMASTDYVHLLA</sequence>
<dbReference type="PANTHER" id="PTHR37828:SF1">
    <property type="entry name" value="YCII-RELATED DOMAIN-CONTAINING PROTEIN"/>
    <property type="match status" value="1"/>
</dbReference>
<keyword evidence="4" id="KW-1185">Reference proteome</keyword>
<comment type="similarity">
    <text evidence="1">Belongs to the YciI family.</text>
</comment>
<evidence type="ECO:0000313" key="4">
    <source>
        <dbReference type="Proteomes" id="UP001595453"/>
    </source>
</evidence>
<dbReference type="PANTHER" id="PTHR37828">
    <property type="entry name" value="GSR2449 PROTEIN"/>
    <property type="match status" value="1"/>
</dbReference>
<dbReference type="RefSeq" id="WP_377123309.1">
    <property type="nucleotide sequence ID" value="NZ_JBHRSD010000014.1"/>
</dbReference>
<accession>A0ABV7CIZ3</accession>
<dbReference type="InterPro" id="IPR005545">
    <property type="entry name" value="YCII"/>
</dbReference>